<dbReference type="InterPro" id="IPR008928">
    <property type="entry name" value="6-hairpin_glycosidase_sf"/>
</dbReference>
<dbReference type="RefSeq" id="WP_135224243.1">
    <property type="nucleotide sequence ID" value="NZ_CP132508.1"/>
</dbReference>
<reference evidence="3 4" key="1">
    <citation type="submission" date="2023-08" db="EMBL/GenBank/DDBJ databases">
        <title>Genome sequence of Thermaerobacter compostii strain Ins1, a spore-forming filamentous bacterium isolated from a deep geothermal reservoir.</title>
        <authorList>
            <person name="Bregnard D."/>
            <person name="Gonzalez D."/>
            <person name="Junier P."/>
        </authorList>
    </citation>
    <scope>NUCLEOTIDE SEQUENCE [LARGE SCALE GENOMIC DNA]</scope>
    <source>
        <strain evidence="3 4">Ins1</strain>
    </source>
</reference>
<dbReference type="PIRSF" id="PIRSF006402">
    <property type="entry name" value="UCP006402_thioredoxin"/>
    <property type="match status" value="1"/>
</dbReference>
<organism evidence="3 4">
    <name type="scientific">Thermaerobacter composti</name>
    <dbReference type="NCBI Taxonomy" id="554949"/>
    <lineage>
        <taxon>Bacteria</taxon>
        <taxon>Bacillati</taxon>
        <taxon>Bacillota</taxon>
        <taxon>Clostridia</taxon>
        <taxon>Eubacteriales</taxon>
        <taxon>Clostridiales Family XVII. Incertae Sedis</taxon>
        <taxon>Thermaerobacter</taxon>
    </lineage>
</organism>
<dbReference type="Pfam" id="PF03190">
    <property type="entry name" value="Thioredox_DsbH"/>
    <property type="match status" value="1"/>
</dbReference>
<feature type="domain" description="Spermatogenesis-associated protein 20-like TRX" evidence="2">
    <location>
        <begin position="8"/>
        <end position="169"/>
    </location>
</feature>
<dbReference type="InterPro" id="IPR036249">
    <property type="entry name" value="Thioredoxin-like_sf"/>
</dbReference>
<name>A0ABZ0QMF7_9FIRM</name>
<dbReference type="Gene3D" id="1.50.10.10">
    <property type="match status" value="2"/>
</dbReference>
<proteinExistence type="predicted"/>
<feature type="region of interest" description="Disordered" evidence="1">
    <location>
        <begin position="279"/>
        <end position="325"/>
    </location>
</feature>
<dbReference type="SUPFAM" id="SSF48208">
    <property type="entry name" value="Six-hairpin glycosidases"/>
    <property type="match status" value="1"/>
</dbReference>
<sequence length="788" mass="85547">MAAPHRRPNRLIHEASPYLQQHAYNPVDWYPWGPEALERARAEDRPILLSIGYAACHWCHVMERECFEDPAIAERMNRGFVNVKVDREERPDLDQVYQTAAQILGSGGGWPLTVFLTPDLKPFFAGTYFPPEDRHGLPGFPKVLEAVLDAYRNRRDEVERVANRVVEILRRSAGGPAGADEPAETVRAGAGDGDGGRAGGDEDPGAARGEGRVADATVAAIPVGTGPSREAARRWLERAASRIARSYDPEYGGFGRAPKFPHATGVAVLLRAGALGPRAPLSSRRGATDPAAAHLTPSAGGPGPAPGPRNPADPSSPSTDPGGAQRYLDMALHTLQAMAMGGLFDHLGGGFHRYATDRAWLVPHFEKMLYDQAQLVPLYLDAHRVTGDPFYAGVARRTLDFVLREMAAPEGAFISTLDADSDGREGAYYVWTPDQLREALGDPDDADLAARWFGVTEEGNFEDGTTVLYRAVADADLPALARELGTDPAELTRRLESIRRRLLEARRRRTPPGRDDKILVGWNGLMIAALAQAAPVLDEPGYAAAARRAAAFVLDTLRRPDGRLLHAYRGRPLDVPGFLQDYAFLMEGLLALHAADGDPRWLDEADRLARPMIDGFWDETAGVFYDAPEEAGTPLVRPVELFDQAVPAGGAAAASALARLAVITGDPAYRRTAEAYLRRTAAMAEEQPLAMASTVLLQADQLEGYTEVTLVGDPAAPVIAEWRRRLAGYYLPGLLLTVRSPGAGTERRAVWEGRDPVDGRPVAYVCRNFTCSPPQTDWEGLRRALGVG</sequence>
<dbReference type="InterPro" id="IPR012341">
    <property type="entry name" value="6hp_glycosidase-like_sf"/>
</dbReference>
<dbReference type="Gene3D" id="3.40.30.10">
    <property type="entry name" value="Glutaredoxin"/>
    <property type="match status" value="1"/>
</dbReference>
<evidence type="ECO:0000313" key="3">
    <source>
        <dbReference type="EMBL" id="WPD18676.1"/>
    </source>
</evidence>
<evidence type="ECO:0000313" key="4">
    <source>
        <dbReference type="Proteomes" id="UP001304683"/>
    </source>
</evidence>
<feature type="region of interest" description="Disordered" evidence="1">
    <location>
        <begin position="173"/>
        <end position="213"/>
    </location>
</feature>
<dbReference type="InterPro" id="IPR004879">
    <property type="entry name" value="Ssp411-like_TRX"/>
</dbReference>
<dbReference type="CDD" id="cd02955">
    <property type="entry name" value="SSP411"/>
    <property type="match status" value="1"/>
</dbReference>
<evidence type="ECO:0000256" key="1">
    <source>
        <dbReference type="SAM" id="MobiDB-lite"/>
    </source>
</evidence>
<accession>A0ABZ0QMF7</accession>
<evidence type="ECO:0000259" key="2">
    <source>
        <dbReference type="Pfam" id="PF03190"/>
    </source>
</evidence>
<dbReference type="EMBL" id="CP132508">
    <property type="protein sequence ID" value="WPD18676.1"/>
    <property type="molecule type" value="Genomic_DNA"/>
</dbReference>
<dbReference type="InterPro" id="IPR024705">
    <property type="entry name" value="Ssp411"/>
</dbReference>
<protein>
    <submittedName>
        <fullName evidence="3">Thioredoxin domain-containing protein</fullName>
    </submittedName>
</protein>
<dbReference type="PANTHER" id="PTHR42899">
    <property type="entry name" value="SPERMATOGENESIS-ASSOCIATED PROTEIN 20"/>
    <property type="match status" value="1"/>
</dbReference>
<gene>
    <name evidence="3" type="ORF">Q5761_09965</name>
</gene>
<dbReference type="PANTHER" id="PTHR42899:SF1">
    <property type="entry name" value="SPERMATOGENESIS-ASSOCIATED PROTEIN 20"/>
    <property type="match status" value="1"/>
</dbReference>
<keyword evidence="4" id="KW-1185">Reference proteome</keyword>
<dbReference type="Proteomes" id="UP001304683">
    <property type="component" value="Chromosome"/>
</dbReference>
<dbReference type="SUPFAM" id="SSF52833">
    <property type="entry name" value="Thioredoxin-like"/>
    <property type="match status" value="1"/>
</dbReference>